<evidence type="ECO:0000313" key="2">
    <source>
        <dbReference type="Proteomes" id="UP000516134"/>
    </source>
</evidence>
<evidence type="ECO:0008006" key="3">
    <source>
        <dbReference type="Google" id="ProtNLM"/>
    </source>
</evidence>
<dbReference type="EMBL" id="CP060780">
    <property type="protein sequence ID" value="QNP43964.1"/>
    <property type="molecule type" value="Genomic_DNA"/>
</dbReference>
<accession>A0ABX6T3F1</accession>
<gene>
    <name evidence="1" type="ORF">H9L15_04995</name>
</gene>
<name>A0ABX6T3F1_9SPHN</name>
<organism evidence="1 2">
    <name type="scientific">Sphingomonas daechungensis</name>
    <dbReference type="NCBI Taxonomy" id="1176646"/>
    <lineage>
        <taxon>Bacteria</taxon>
        <taxon>Pseudomonadati</taxon>
        <taxon>Pseudomonadota</taxon>
        <taxon>Alphaproteobacteria</taxon>
        <taxon>Sphingomonadales</taxon>
        <taxon>Sphingomonadaceae</taxon>
        <taxon>Sphingomonas</taxon>
    </lineage>
</organism>
<protein>
    <recommendedName>
        <fullName evidence="3">Sulfotransferase</fullName>
    </recommendedName>
</protein>
<dbReference type="Gene3D" id="3.40.50.300">
    <property type="entry name" value="P-loop containing nucleotide triphosphate hydrolases"/>
    <property type="match status" value="1"/>
</dbReference>
<dbReference type="Proteomes" id="UP000516134">
    <property type="component" value="Chromosome"/>
</dbReference>
<dbReference type="SUPFAM" id="SSF52540">
    <property type="entry name" value="P-loop containing nucleoside triphosphate hydrolases"/>
    <property type="match status" value="1"/>
</dbReference>
<proteinExistence type="predicted"/>
<evidence type="ECO:0000313" key="1">
    <source>
        <dbReference type="EMBL" id="QNP43964.1"/>
    </source>
</evidence>
<keyword evidence="2" id="KW-1185">Reference proteome</keyword>
<reference evidence="1 2" key="1">
    <citation type="submission" date="2020-08" db="EMBL/GenBank/DDBJ databases">
        <title>Genome sequence of Sphingomonas daechungensis KACC 18115T.</title>
        <authorList>
            <person name="Hyun D.-W."/>
            <person name="Bae J.-W."/>
        </authorList>
    </citation>
    <scope>NUCLEOTIDE SEQUENCE [LARGE SCALE GENOMIC DNA]</scope>
    <source>
        <strain evidence="1 2">KACC 18115</strain>
    </source>
</reference>
<dbReference type="RefSeq" id="WP_187715388.1">
    <property type="nucleotide sequence ID" value="NZ_BAABJC010000001.1"/>
</dbReference>
<sequence>MASGGATPIVHIGFPKAASTWFQKSFFPCVKSPRYVNRALVNAALLDANALTFDPAAALATLGLTRGEAGILSEEGLCGYQHNGGIDGIVTKEFAHRIKATFPDARIVIMLRSQTSVIVSLYQQYIRAGGTFSATRFLFPKLYLQRPEVVTYKQPRFDVDFFLYSRIVALYDDLFGRENVHVFLFEDFRRGGMDFLREFAAELRLNVDWEKVSLEPRLRGYGAPLAWIARGLNLFTRRSVLDKHYLVNIPGWYRPRRKILEALNRTGLFGKPPKLSDLIGKDAAGKLESHFARDNALLAERRGLPLAELGYPMPAGQAESIAFKSDTVAIAE</sequence>
<dbReference type="InterPro" id="IPR027417">
    <property type="entry name" value="P-loop_NTPase"/>
</dbReference>